<comment type="caution">
    <text evidence="12">The sequence shown here is derived from an EMBL/GenBank/DDBJ whole genome shotgun (WGS) entry which is preliminary data.</text>
</comment>
<keyword evidence="8 9" id="KW-0472">Membrane</keyword>
<evidence type="ECO:0000256" key="8">
    <source>
        <dbReference type="ARBA" id="ARBA00023136"/>
    </source>
</evidence>
<feature type="transmembrane region" description="Helical" evidence="9">
    <location>
        <begin position="637"/>
        <end position="660"/>
    </location>
</feature>
<feature type="transmembrane region" description="Helical" evidence="9">
    <location>
        <begin position="563"/>
        <end position="584"/>
    </location>
</feature>
<dbReference type="GO" id="GO:0006605">
    <property type="term" value="P:protein targeting"/>
    <property type="evidence" value="ECO:0007669"/>
    <property type="project" value="UniProtKB-UniRule"/>
</dbReference>
<dbReference type="NCBIfam" id="TIGR00916">
    <property type="entry name" value="2A0604s01"/>
    <property type="match status" value="1"/>
</dbReference>
<comment type="subunit">
    <text evidence="9">Forms a complex with SecF. Part of the essential Sec protein translocation apparatus which comprises SecA, SecYEG and auxiliary proteins SecDF. Other proteins may also be involved.</text>
</comment>
<comment type="similarity">
    <text evidence="9">Belongs to the SecD/SecF family. SecD subfamily.</text>
</comment>
<dbReference type="HAMAP" id="MF_01463_B">
    <property type="entry name" value="SecD_B"/>
    <property type="match status" value="1"/>
</dbReference>
<dbReference type="SUPFAM" id="SSF54534">
    <property type="entry name" value="FKBP-like"/>
    <property type="match status" value="2"/>
</dbReference>
<dbReference type="GO" id="GO:0005886">
    <property type="term" value="C:plasma membrane"/>
    <property type="evidence" value="ECO:0007669"/>
    <property type="project" value="UniProtKB-SubCell"/>
</dbReference>
<keyword evidence="10" id="KW-0697">Rotamase</keyword>
<dbReference type="Pfam" id="PF21760">
    <property type="entry name" value="SecD_1st"/>
    <property type="match status" value="1"/>
</dbReference>
<evidence type="ECO:0000256" key="9">
    <source>
        <dbReference type="HAMAP-Rule" id="MF_01463"/>
    </source>
</evidence>
<dbReference type="Pfam" id="PF02355">
    <property type="entry name" value="SecD_SecF_C"/>
    <property type="match status" value="1"/>
</dbReference>
<evidence type="ECO:0000256" key="6">
    <source>
        <dbReference type="ARBA" id="ARBA00022989"/>
    </source>
</evidence>
<feature type="transmembrane region" description="Helical" evidence="9">
    <location>
        <begin position="537"/>
        <end position="557"/>
    </location>
</feature>
<dbReference type="Gene3D" id="3.10.50.40">
    <property type="match status" value="2"/>
</dbReference>
<evidence type="ECO:0000313" key="13">
    <source>
        <dbReference type="Proteomes" id="UP000231183"/>
    </source>
</evidence>
<dbReference type="Proteomes" id="UP000231183">
    <property type="component" value="Unassembled WGS sequence"/>
</dbReference>
<keyword evidence="10" id="KW-0413">Isomerase</keyword>
<dbReference type="Pfam" id="PF13616">
    <property type="entry name" value="Rotamase_3"/>
    <property type="match status" value="1"/>
</dbReference>
<feature type="transmembrane region" description="Helical" evidence="9">
    <location>
        <begin position="615"/>
        <end position="631"/>
    </location>
</feature>
<dbReference type="GO" id="GO:0065002">
    <property type="term" value="P:intracellular protein transmembrane transport"/>
    <property type="evidence" value="ECO:0007669"/>
    <property type="project" value="UniProtKB-UniRule"/>
</dbReference>
<dbReference type="PANTHER" id="PTHR30081">
    <property type="entry name" value="PROTEIN-EXPORT MEMBRANE PROTEIN SEC"/>
    <property type="match status" value="1"/>
</dbReference>
<feature type="transmembrane region" description="Helical" evidence="9">
    <location>
        <begin position="514"/>
        <end position="532"/>
    </location>
</feature>
<dbReference type="InterPro" id="IPR005791">
    <property type="entry name" value="SecD"/>
</dbReference>
<dbReference type="GO" id="GO:0015450">
    <property type="term" value="F:protein-transporting ATPase activity"/>
    <property type="evidence" value="ECO:0007669"/>
    <property type="project" value="InterPro"/>
</dbReference>
<dbReference type="InterPro" id="IPR054384">
    <property type="entry name" value="SecDF_P1_head"/>
</dbReference>
<dbReference type="InterPro" id="IPR055344">
    <property type="entry name" value="SecD_SecF_C_bact"/>
</dbReference>
<dbReference type="Gene3D" id="3.30.1360.200">
    <property type="match status" value="1"/>
</dbReference>
<dbReference type="InterPro" id="IPR048634">
    <property type="entry name" value="SecD_SecF_C"/>
</dbReference>
<dbReference type="Pfam" id="PF22599">
    <property type="entry name" value="SecDF_P1_head"/>
    <property type="match status" value="1"/>
</dbReference>
<dbReference type="Gene3D" id="1.20.1640.10">
    <property type="entry name" value="Multidrug efflux transporter AcrB transmembrane domain"/>
    <property type="match status" value="1"/>
</dbReference>
<feature type="transmembrane region" description="Helical" evidence="9">
    <location>
        <begin position="20"/>
        <end position="39"/>
    </location>
</feature>
<proteinExistence type="inferred from homology"/>
<gene>
    <name evidence="9 12" type="primary">secD</name>
    <name evidence="12" type="ORF">COU31_03305</name>
</gene>
<sequence length="683" mass="74364">MTNNHKTKKVVNRSIARSHFLLIILLTVICAGFVLPKYINLGVNWVNAKTHISLPNLPTKGFNLGLDLQGGAHLVYQADVNNILDKDRADSVEGVRDVIERRVRGGLGVAEPMVQTNKVRADYRIIVELPGIKDVNTAINMIGETPVLEFKTESNEPDRPLTAAETKELNDYNAAAKKTADNVLIEALKKDADFTALVTKYSEDASSKDKGGSMGIVSSVAEPEIYAWASAAKINEISSKLVASEDGYNVLKKISQTNGEIEVNASHILICYKDATGCTANYTKEEAKKKADELKKQATPANFVSLAKANSTEPGASTQAGDLGWFTKGQMVAEFEDAVFSMATGTISNPVETSFGYHIIYKKDQRISQNYNVSRILIQTKTAMDIVPPAEQWKSTSLGGKQLKRAEVTQDSRSGQIQVSLNFDSEGTKLFGDLTTANTGKLIAIFLDGMPISIPRVNEPILSGSAVISGGFTIKEAQDLARRLNSGALPVPIKLISQQKVDATLGSVSLKQSYQAALIGLLLVIIFMILYYRLPGIISAFSLGIYALLSLTIFKMIGVTLTLSGIAGFILSLGMAVDANVLIFERLKEELRSGRSLRPSIEDAFKRAWPSIRDGNVTTLISCVFLVWFGSGFVQGFAVTLAIGVLASMVTAIVMTKAIMRWVSYWSKEQGSRFYLGFDKKNK</sequence>
<accession>A0A2M6W3J5</accession>
<dbReference type="InterPro" id="IPR000297">
    <property type="entry name" value="PPIase_PpiC"/>
</dbReference>
<feature type="domain" description="PpiC" evidence="11">
    <location>
        <begin position="161"/>
        <end position="255"/>
    </location>
</feature>
<evidence type="ECO:0000259" key="11">
    <source>
        <dbReference type="PROSITE" id="PS50198"/>
    </source>
</evidence>
<evidence type="ECO:0000256" key="2">
    <source>
        <dbReference type="ARBA" id="ARBA00022448"/>
    </source>
</evidence>
<dbReference type="Pfam" id="PF07549">
    <property type="entry name" value="Sec_GG"/>
    <property type="match status" value="1"/>
</dbReference>
<organism evidence="12 13">
    <name type="scientific">Candidatus Magasanikbacteria bacterium CG10_big_fil_rev_8_21_14_0_10_40_10</name>
    <dbReference type="NCBI Taxonomy" id="1974648"/>
    <lineage>
        <taxon>Bacteria</taxon>
        <taxon>Candidatus Magasanikiibacteriota</taxon>
    </lineage>
</organism>
<dbReference type="FunFam" id="1.20.1640.10:FF:000004">
    <property type="entry name" value="Protein translocase subunit SecD"/>
    <property type="match status" value="1"/>
</dbReference>
<evidence type="ECO:0000313" key="12">
    <source>
        <dbReference type="EMBL" id="PIT87351.1"/>
    </source>
</evidence>
<dbReference type="GO" id="GO:0043952">
    <property type="term" value="P:protein transport by the Sec complex"/>
    <property type="evidence" value="ECO:0007669"/>
    <property type="project" value="UniProtKB-UniRule"/>
</dbReference>
<dbReference type="InterPro" id="IPR022646">
    <property type="entry name" value="SecD/SecF_CS"/>
</dbReference>
<evidence type="ECO:0000256" key="1">
    <source>
        <dbReference type="ARBA" id="ARBA00004651"/>
    </source>
</evidence>
<dbReference type="PROSITE" id="PS50198">
    <property type="entry name" value="PPIC_PPIASE_2"/>
    <property type="match status" value="2"/>
</dbReference>
<keyword evidence="2 9" id="KW-0813">Transport</keyword>
<feature type="domain" description="PpiC" evidence="11">
    <location>
        <begin position="260"/>
        <end position="364"/>
    </location>
</feature>
<keyword evidence="7 9" id="KW-0811">Translocation</keyword>
<evidence type="ECO:0000256" key="4">
    <source>
        <dbReference type="ARBA" id="ARBA00022692"/>
    </source>
</evidence>
<keyword evidence="3 9" id="KW-1003">Cell membrane</keyword>
<evidence type="ECO:0000256" key="3">
    <source>
        <dbReference type="ARBA" id="ARBA00022475"/>
    </source>
</evidence>
<evidence type="ECO:0000256" key="7">
    <source>
        <dbReference type="ARBA" id="ARBA00023010"/>
    </source>
</evidence>
<keyword evidence="4 9" id="KW-0812">Transmembrane</keyword>
<dbReference type="GO" id="GO:0003755">
    <property type="term" value="F:peptidyl-prolyl cis-trans isomerase activity"/>
    <property type="evidence" value="ECO:0007669"/>
    <property type="project" value="UniProtKB-KW"/>
</dbReference>
<protein>
    <recommendedName>
        <fullName evidence="9">Protein translocase subunit SecD</fullName>
    </recommendedName>
</protein>
<comment type="subcellular location">
    <subcellularLocation>
        <location evidence="1 9">Cell membrane</location>
        <topology evidence="1 9">Multi-pass membrane protein</topology>
    </subcellularLocation>
</comment>
<keyword evidence="6 9" id="KW-1133">Transmembrane helix</keyword>
<dbReference type="AlphaFoldDB" id="A0A2M6W3J5"/>
<dbReference type="PANTHER" id="PTHR30081:SF1">
    <property type="entry name" value="PROTEIN TRANSLOCASE SUBUNIT SECD"/>
    <property type="match status" value="1"/>
</dbReference>
<dbReference type="InterPro" id="IPR046357">
    <property type="entry name" value="PPIase_dom_sf"/>
</dbReference>
<dbReference type="InterPro" id="IPR022813">
    <property type="entry name" value="SecD/SecF_arch_bac"/>
</dbReference>
<keyword evidence="5 9" id="KW-0653">Protein transport</keyword>
<dbReference type="InterPro" id="IPR048631">
    <property type="entry name" value="SecD_1st"/>
</dbReference>
<name>A0A2M6W3J5_9BACT</name>
<dbReference type="SUPFAM" id="SSF82866">
    <property type="entry name" value="Multidrug efflux transporter AcrB transmembrane domain"/>
    <property type="match status" value="1"/>
</dbReference>
<evidence type="ECO:0000256" key="5">
    <source>
        <dbReference type="ARBA" id="ARBA00022927"/>
    </source>
</evidence>
<comment type="function">
    <text evidence="9">Part of the Sec protein translocase complex. Interacts with the SecYEG preprotein conducting channel. SecDF uses the proton motive force (PMF) to complete protein translocation after the ATP-dependent function of SecA.</text>
</comment>
<reference evidence="13" key="1">
    <citation type="submission" date="2017-09" db="EMBL/GenBank/DDBJ databases">
        <title>Depth-based differentiation of microbial function through sediment-hosted aquifers and enrichment of novel symbionts in the deep terrestrial subsurface.</title>
        <authorList>
            <person name="Probst A.J."/>
            <person name="Ladd B."/>
            <person name="Jarett J.K."/>
            <person name="Geller-Mcgrath D.E."/>
            <person name="Sieber C.M.K."/>
            <person name="Emerson J.B."/>
            <person name="Anantharaman K."/>
            <person name="Thomas B.C."/>
            <person name="Malmstrom R."/>
            <person name="Stieglmeier M."/>
            <person name="Klingl A."/>
            <person name="Woyke T."/>
            <person name="Ryan C.M."/>
            <person name="Banfield J.F."/>
        </authorList>
    </citation>
    <scope>NUCLEOTIDE SEQUENCE [LARGE SCALE GENOMIC DNA]</scope>
</reference>
<dbReference type="NCBIfam" id="TIGR01129">
    <property type="entry name" value="secD"/>
    <property type="match status" value="1"/>
</dbReference>
<evidence type="ECO:0000256" key="10">
    <source>
        <dbReference type="PROSITE-ProRule" id="PRU00278"/>
    </source>
</evidence>
<dbReference type="Gene3D" id="3.30.70.3400">
    <property type="match status" value="1"/>
</dbReference>
<dbReference type="EMBL" id="PFBX01000035">
    <property type="protein sequence ID" value="PIT87351.1"/>
    <property type="molecule type" value="Genomic_DNA"/>
</dbReference>